<dbReference type="FunFam" id="3.30.70.270:FF:000020">
    <property type="entry name" value="Transposon Tf2-6 polyprotein-like Protein"/>
    <property type="match status" value="1"/>
</dbReference>
<reference evidence="12" key="1">
    <citation type="submission" date="2023-08" db="EMBL/GenBank/DDBJ databases">
        <title>A de novo genome assembly of Solanum verrucosum Schlechtendal, a Mexican diploid species geographically isolated from the other diploid A-genome species in potato relatives.</title>
        <authorList>
            <person name="Hosaka K."/>
        </authorList>
    </citation>
    <scope>NUCLEOTIDE SEQUENCE</scope>
    <source>
        <tissue evidence="12">Young leaves</tissue>
    </source>
</reference>
<evidence type="ECO:0000256" key="7">
    <source>
        <dbReference type="ARBA" id="ARBA00023002"/>
    </source>
</evidence>
<dbReference type="InterPro" id="IPR050982">
    <property type="entry name" value="Auxin_biosynth/cation_transpt"/>
</dbReference>
<dbReference type="GO" id="GO:0103075">
    <property type="term" value="F:indole-3-pyruvate monooxygenase activity"/>
    <property type="evidence" value="ECO:0007669"/>
    <property type="project" value="UniProtKB-EC"/>
</dbReference>
<keyword evidence="5 10" id="KW-0274">FAD</keyword>
<dbReference type="EMBL" id="CP133620">
    <property type="protein sequence ID" value="WMV47551.1"/>
    <property type="molecule type" value="Genomic_DNA"/>
</dbReference>
<keyword evidence="10" id="KW-0503">Monooxygenase</keyword>
<dbReference type="InterPro" id="IPR036188">
    <property type="entry name" value="FAD/NAD-bd_sf"/>
</dbReference>
<sequence>MTDFDIILGMTWLSPYYDVLNCSTKSVTLEIPSREKLELEDVYKPKPAKIISSIRARKLVGQGCLAYLAYIQNVKVESPSIEYISVVLEFKEVFSMDLPSMHPDRDIDFCIDLKPGFASYYRRFVKNFAFIATHLTRLTKKEVTFEWTEKCEESFQKLKTLLTTTLILALPVKGKDFIVYCDASHSGLGDVLMQDKNVIACASRQLKRRWIELLKDYDVTIQYHPDKANVVADALSRKAAVRSVLASRRGAAARCYNYPFIHDVPGLASFTGDAFHSTQYKNGEKYKGKNVLVVGCGNSGMEIALDLANNGANTSIIVRSLMHLVSREMGYLVLMLLKYYAAYTVVDTIMVMLSKLMYGDISKYYDVKRPEEGPFACKIKYGKYLFLMWGLIKRSSQVLPAMKSIRGNDVVLENGMMLCWKMVKFINLMVLFFSTGFKRTTHNWLQGDDYLLNEDGLPKPEFPQHWKGKNGLYCVGLSRRGLYGIAFDAQNIATHINSLLSK</sequence>
<keyword evidence="13" id="KW-1185">Reference proteome</keyword>
<dbReference type="InterPro" id="IPR043502">
    <property type="entry name" value="DNA/RNA_pol_sf"/>
</dbReference>
<evidence type="ECO:0000313" key="12">
    <source>
        <dbReference type="EMBL" id="WMV47551.1"/>
    </source>
</evidence>
<evidence type="ECO:0000313" key="13">
    <source>
        <dbReference type="Proteomes" id="UP001234989"/>
    </source>
</evidence>
<comment type="pathway">
    <text evidence="2">Plant hormone metabolism; auxin biosynthesis.</text>
</comment>
<dbReference type="Pfam" id="PF17919">
    <property type="entry name" value="RT_RNaseH_2"/>
    <property type="match status" value="1"/>
</dbReference>
<evidence type="ECO:0000259" key="11">
    <source>
        <dbReference type="Pfam" id="PF17919"/>
    </source>
</evidence>
<comment type="similarity">
    <text evidence="3 10">Belongs to the FMO family.</text>
</comment>
<dbReference type="GO" id="GO:0050660">
    <property type="term" value="F:flavin adenine dinucleotide binding"/>
    <property type="evidence" value="ECO:0007669"/>
    <property type="project" value="InterPro"/>
</dbReference>
<gene>
    <name evidence="12" type="ORF">MTR67_040936</name>
</gene>
<protein>
    <recommendedName>
        <fullName evidence="10">Flavin-containing monooxygenase</fullName>
        <ecNumber evidence="10">1.-.-.-</ecNumber>
    </recommendedName>
</protein>
<dbReference type="AlphaFoldDB" id="A0AAF0ZQ99"/>
<keyword evidence="4 10" id="KW-0285">Flavoprotein</keyword>
<evidence type="ECO:0000256" key="8">
    <source>
        <dbReference type="ARBA" id="ARBA00023070"/>
    </source>
</evidence>
<dbReference type="SUPFAM" id="SSF51905">
    <property type="entry name" value="FAD/NAD(P)-binding domain"/>
    <property type="match status" value="1"/>
</dbReference>
<evidence type="ECO:0000256" key="2">
    <source>
        <dbReference type="ARBA" id="ARBA00004814"/>
    </source>
</evidence>
<comment type="catalytic activity">
    <reaction evidence="9">
        <text>indole-3-pyruvate + NADPH + O2 + H(+) = (indol-3-yl)acetate + CO2 + NADP(+) + H2O</text>
        <dbReference type="Rhea" id="RHEA:34331"/>
        <dbReference type="ChEBI" id="CHEBI:15377"/>
        <dbReference type="ChEBI" id="CHEBI:15378"/>
        <dbReference type="ChEBI" id="CHEBI:15379"/>
        <dbReference type="ChEBI" id="CHEBI:16526"/>
        <dbReference type="ChEBI" id="CHEBI:17640"/>
        <dbReference type="ChEBI" id="CHEBI:30854"/>
        <dbReference type="ChEBI" id="CHEBI:57783"/>
        <dbReference type="ChEBI" id="CHEBI:58349"/>
        <dbReference type="EC" id="1.14.13.168"/>
    </reaction>
</comment>
<name>A0AAF0ZQ99_SOLVR</name>
<dbReference type="GO" id="GO:0004499">
    <property type="term" value="F:N,N-dimethylaniline monooxygenase activity"/>
    <property type="evidence" value="ECO:0007669"/>
    <property type="project" value="InterPro"/>
</dbReference>
<proteinExistence type="inferred from homology"/>
<keyword evidence="6" id="KW-0521">NADP</keyword>
<evidence type="ECO:0000256" key="1">
    <source>
        <dbReference type="ARBA" id="ARBA00001974"/>
    </source>
</evidence>
<dbReference type="Pfam" id="PF08284">
    <property type="entry name" value="RVP_2"/>
    <property type="match status" value="1"/>
</dbReference>
<dbReference type="InterPro" id="IPR020946">
    <property type="entry name" value="Flavin_mOase-like"/>
</dbReference>
<dbReference type="Gene3D" id="3.30.70.270">
    <property type="match status" value="1"/>
</dbReference>
<evidence type="ECO:0000256" key="4">
    <source>
        <dbReference type="ARBA" id="ARBA00022630"/>
    </source>
</evidence>
<evidence type="ECO:0000256" key="3">
    <source>
        <dbReference type="ARBA" id="ARBA00009183"/>
    </source>
</evidence>
<dbReference type="PANTHER" id="PTHR43539:SF42">
    <property type="entry name" value="OS01G0273800 PROTEIN"/>
    <property type="match status" value="1"/>
</dbReference>
<evidence type="ECO:0000256" key="6">
    <source>
        <dbReference type="ARBA" id="ARBA00022857"/>
    </source>
</evidence>
<dbReference type="Proteomes" id="UP001234989">
    <property type="component" value="Chromosome 9"/>
</dbReference>
<keyword evidence="7 10" id="KW-0560">Oxidoreductase</keyword>
<evidence type="ECO:0000256" key="9">
    <source>
        <dbReference type="ARBA" id="ARBA00047707"/>
    </source>
</evidence>
<dbReference type="SUPFAM" id="SSF56672">
    <property type="entry name" value="DNA/RNA polymerases"/>
    <property type="match status" value="1"/>
</dbReference>
<evidence type="ECO:0000256" key="10">
    <source>
        <dbReference type="RuleBase" id="RU361177"/>
    </source>
</evidence>
<dbReference type="PANTHER" id="PTHR43539">
    <property type="entry name" value="FLAVIN-BINDING MONOOXYGENASE-LIKE PROTEIN (AFU_ORTHOLOGUE AFUA_4G09220)"/>
    <property type="match status" value="1"/>
</dbReference>
<dbReference type="Gene3D" id="3.50.50.60">
    <property type="entry name" value="FAD/NAD(P)-binding domain"/>
    <property type="match status" value="1"/>
</dbReference>
<dbReference type="InterPro" id="IPR041577">
    <property type="entry name" value="RT_RNaseH_2"/>
</dbReference>
<keyword evidence="8" id="KW-0073">Auxin biosynthesis</keyword>
<feature type="domain" description="Reverse transcriptase/retrotransposon-derived protein RNase H-like" evidence="11">
    <location>
        <begin position="147"/>
        <end position="208"/>
    </location>
</feature>
<dbReference type="GO" id="GO:0050661">
    <property type="term" value="F:NADP binding"/>
    <property type="evidence" value="ECO:0007669"/>
    <property type="project" value="InterPro"/>
</dbReference>
<dbReference type="GO" id="GO:0009851">
    <property type="term" value="P:auxin biosynthetic process"/>
    <property type="evidence" value="ECO:0007669"/>
    <property type="project" value="UniProtKB-KW"/>
</dbReference>
<accession>A0AAF0ZQ99</accession>
<organism evidence="12 13">
    <name type="scientific">Solanum verrucosum</name>
    <dbReference type="NCBI Taxonomy" id="315347"/>
    <lineage>
        <taxon>Eukaryota</taxon>
        <taxon>Viridiplantae</taxon>
        <taxon>Streptophyta</taxon>
        <taxon>Embryophyta</taxon>
        <taxon>Tracheophyta</taxon>
        <taxon>Spermatophyta</taxon>
        <taxon>Magnoliopsida</taxon>
        <taxon>eudicotyledons</taxon>
        <taxon>Gunneridae</taxon>
        <taxon>Pentapetalae</taxon>
        <taxon>asterids</taxon>
        <taxon>lamiids</taxon>
        <taxon>Solanales</taxon>
        <taxon>Solanaceae</taxon>
        <taxon>Solanoideae</taxon>
        <taxon>Solaneae</taxon>
        <taxon>Solanum</taxon>
    </lineage>
</organism>
<dbReference type="EC" id="1.-.-.-" evidence="10"/>
<comment type="cofactor">
    <cofactor evidence="1 10">
        <name>FAD</name>
        <dbReference type="ChEBI" id="CHEBI:57692"/>
    </cofactor>
</comment>
<evidence type="ECO:0000256" key="5">
    <source>
        <dbReference type="ARBA" id="ARBA00022827"/>
    </source>
</evidence>
<dbReference type="Pfam" id="PF00743">
    <property type="entry name" value="FMO-like"/>
    <property type="match status" value="1"/>
</dbReference>
<dbReference type="InterPro" id="IPR043128">
    <property type="entry name" value="Rev_trsase/Diguanyl_cyclase"/>
</dbReference>